<reference evidence="1 2" key="1">
    <citation type="submission" date="2020-03" db="EMBL/GenBank/DDBJ databases">
        <title>Genomic Encyclopedia of Type Strains, Phase IV (KMG-IV): sequencing the most valuable type-strain genomes for metagenomic binning, comparative biology and taxonomic classification.</title>
        <authorList>
            <person name="Goeker M."/>
        </authorList>
    </citation>
    <scope>NUCLEOTIDE SEQUENCE [LARGE SCALE GENOMIC DNA]</scope>
    <source>
        <strain evidence="1 2">DSM 24233</strain>
    </source>
</reference>
<comment type="caution">
    <text evidence="1">The sequence shown here is derived from an EMBL/GenBank/DDBJ whole genome shotgun (WGS) entry which is preliminary data.</text>
</comment>
<dbReference type="AlphaFoldDB" id="A0A846QSF1"/>
<evidence type="ECO:0000313" key="1">
    <source>
        <dbReference type="EMBL" id="NJB69293.1"/>
    </source>
</evidence>
<proteinExistence type="predicted"/>
<protein>
    <submittedName>
        <fullName evidence="1">Uncharacterized protein</fullName>
    </submittedName>
</protein>
<dbReference type="RefSeq" id="WP_167942376.1">
    <property type="nucleotide sequence ID" value="NZ_JAATJA010000004.1"/>
</dbReference>
<dbReference type="EMBL" id="JAATJA010000004">
    <property type="protein sequence ID" value="NJB69293.1"/>
    <property type="molecule type" value="Genomic_DNA"/>
</dbReference>
<organism evidence="1 2">
    <name type="scientific">Desulfobaculum xiamenense</name>
    <dbReference type="NCBI Taxonomy" id="995050"/>
    <lineage>
        <taxon>Bacteria</taxon>
        <taxon>Pseudomonadati</taxon>
        <taxon>Thermodesulfobacteriota</taxon>
        <taxon>Desulfovibrionia</taxon>
        <taxon>Desulfovibrionales</taxon>
        <taxon>Desulfovibrionaceae</taxon>
        <taxon>Desulfobaculum</taxon>
    </lineage>
</organism>
<keyword evidence="2" id="KW-1185">Reference proteome</keyword>
<gene>
    <name evidence="1" type="ORF">GGQ74_002990</name>
</gene>
<accession>A0A846QSF1</accession>
<name>A0A846QSF1_9BACT</name>
<sequence length="122" mass="14790">MPALTPEQEEQKRLMYDKMSPRRRKFIDKIGYDNWDPFQIPFEPMDIRRDETNRTIEGLVKQFLRERGQQIKVGASYSRGALEVAMGIVNKDERYRAMYDFCVWYSELLRREGKGEMNWEWK</sequence>
<dbReference type="Proteomes" id="UP000580856">
    <property type="component" value="Unassembled WGS sequence"/>
</dbReference>
<evidence type="ECO:0000313" key="2">
    <source>
        <dbReference type="Proteomes" id="UP000580856"/>
    </source>
</evidence>